<evidence type="ECO:0000313" key="1">
    <source>
        <dbReference type="EMBL" id="GKS80973.1"/>
    </source>
</evidence>
<dbReference type="Proteomes" id="UP001055149">
    <property type="component" value="Unassembled WGS sequence"/>
</dbReference>
<dbReference type="Gene3D" id="2.60.120.10">
    <property type="entry name" value="Jelly Rolls"/>
    <property type="match status" value="1"/>
</dbReference>
<name>A0ABQ5JH00_9LACO</name>
<keyword evidence="2" id="KW-1185">Reference proteome</keyword>
<accession>A0ABQ5JH00</accession>
<proteinExistence type="predicted"/>
<reference evidence="1" key="1">
    <citation type="journal article" date="2022" name="Int. J. Syst. Evol. Microbiol.">
        <title>A novel species of lactic acid bacteria, Ligilactobacillus pabuli sp. nov., isolated from alfalfa silage.</title>
        <authorList>
            <person name="Tohno M."/>
            <person name="Tanizawa Y."/>
            <person name="Sawada H."/>
            <person name="Sakamoto M."/>
            <person name="Ohkuma M."/>
            <person name="Kobayashi H."/>
        </authorList>
    </citation>
    <scope>NUCLEOTIDE SEQUENCE</scope>
    <source>
        <strain evidence="1">AF129</strain>
    </source>
</reference>
<evidence type="ECO:0000313" key="2">
    <source>
        <dbReference type="Proteomes" id="UP001055149"/>
    </source>
</evidence>
<protein>
    <recommendedName>
        <fullName evidence="3">Crp/Fnr family transcriptional regulator</fullName>
    </recommendedName>
</protein>
<dbReference type="InterPro" id="IPR014710">
    <property type="entry name" value="RmlC-like_jellyroll"/>
</dbReference>
<dbReference type="InterPro" id="IPR018490">
    <property type="entry name" value="cNMP-bd_dom_sf"/>
</dbReference>
<sequence>MENNRYQQSVDEQNNILARVHEFNDQQRRVLSKEGTLLRFENGKHFNLPVNSTRPTLFWVIQGAVLLERNLADGKAMFSILKESMAFPASVGPKDEQGGVMVSYAVGPVTLLAIPFATFQRLCQTDGNFAWTVISSLHQENCLQSDLLKLSMAGAIPERIKNILIYFGHECGQIQATGGVALPRVLTYRVIAYFAKTTAQTVAKTIKNLRTIGLLLPLNHKLVFSAAALDKL</sequence>
<dbReference type="SUPFAM" id="SSF51206">
    <property type="entry name" value="cAMP-binding domain-like"/>
    <property type="match status" value="1"/>
</dbReference>
<dbReference type="EMBL" id="BQXH01000004">
    <property type="protein sequence ID" value="GKS80973.1"/>
    <property type="molecule type" value="Genomic_DNA"/>
</dbReference>
<comment type="caution">
    <text evidence="1">The sequence shown here is derived from an EMBL/GenBank/DDBJ whole genome shotgun (WGS) entry which is preliminary data.</text>
</comment>
<gene>
    <name evidence="1" type="ORF">LPAF129_06580</name>
</gene>
<organism evidence="1 2">
    <name type="scientific">Ligilactobacillus pabuli</name>
    <dbReference type="NCBI Taxonomy" id="2886039"/>
    <lineage>
        <taxon>Bacteria</taxon>
        <taxon>Bacillati</taxon>
        <taxon>Bacillota</taxon>
        <taxon>Bacilli</taxon>
        <taxon>Lactobacillales</taxon>
        <taxon>Lactobacillaceae</taxon>
        <taxon>Ligilactobacillus</taxon>
    </lineage>
</organism>
<dbReference type="RefSeq" id="WP_244054742.1">
    <property type="nucleotide sequence ID" value="NZ_BQXH01000004.1"/>
</dbReference>
<evidence type="ECO:0008006" key="3">
    <source>
        <dbReference type="Google" id="ProtNLM"/>
    </source>
</evidence>